<protein>
    <submittedName>
        <fullName evidence="2">Uncharacterized protein</fullName>
    </submittedName>
</protein>
<evidence type="ECO:0000313" key="2">
    <source>
        <dbReference type="EMBL" id="GFS29490.1"/>
    </source>
</evidence>
<reference evidence="2" key="1">
    <citation type="submission" date="2020-08" db="EMBL/GenBank/DDBJ databases">
        <title>Multicomponent nature underlies the extraordinary mechanical properties of spider dragline silk.</title>
        <authorList>
            <person name="Kono N."/>
            <person name="Nakamura H."/>
            <person name="Mori M."/>
            <person name="Yoshida Y."/>
            <person name="Ohtoshi R."/>
            <person name="Malay A.D."/>
            <person name="Moran D.A.P."/>
            <person name="Tomita M."/>
            <person name="Numata K."/>
            <person name="Arakawa K."/>
        </authorList>
    </citation>
    <scope>NUCLEOTIDE SEQUENCE</scope>
</reference>
<dbReference type="EMBL" id="BMAW01041570">
    <property type="protein sequence ID" value="GFS29490.1"/>
    <property type="molecule type" value="Genomic_DNA"/>
</dbReference>
<feature type="compositionally biased region" description="Basic and acidic residues" evidence="1">
    <location>
        <begin position="15"/>
        <end position="33"/>
    </location>
</feature>
<organism evidence="2 3">
    <name type="scientific">Nephila pilipes</name>
    <name type="common">Giant wood spider</name>
    <name type="synonym">Nephila maculata</name>
    <dbReference type="NCBI Taxonomy" id="299642"/>
    <lineage>
        <taxon>Eukaryota</taxon>
        <taxon>Metazoa</taxon>
        <taxon>Ecdysozoa</taxon>
        <taxon>Arthropoda</taxon>
        <taxon>Chelicerata</taxon>
        <taxon>Arachnida</taxon>
        <taxon>Araneae</taxon>
        <taxon>Araneomorphae</taxon>
        <taxon>Entelegynae</taxon>
        <taxon>Araneoidea</taxon>
        <taxon>Nephilidae</taxon>
        <taxon>Nephila</taxon>
    </lineage>
</organism>
<feature type="region of interest" description="Disordered" evidence="1">
    <location>
        <begin position="1"/>
        <end position="33"/>
    </location>
</feature>
<evidence type="ECO:0000313" key="3">
    <source>
        <dbReference type="Proteomes" id="UP000887013"/>
    </source>
</evidence>
<name>A0A8X6JGY4_NEPPI</name>
<proteinExistence type="predicted"/>
<evidence type="ECO:0000256" key="1">
    <source>
        <dbReference type="SAM" id="MobiDB-lite"/>
    </source>
</evidence>
<comment type="caution">
    <text evidence="2">The sequence shown here is derived from an EMBL/GenBank/DDBJ whole genome shotgun (WGS) entry which is preliminary data.</text>
</comment>
<gene>
    <name evidence="2" type="ORF">NPIL_205391</name>
</gene>
<accession>A0A8X6JGY4</accession>
<sequence length="142" mass="16215">MTKSSRLLPKKKKKKEESEIFLEKPGKKNEKERKKFTIHTHAEACKGVLYCGKANFAPWWQNSGGSCAGRRARGTLQWLIQEREESRRNSSEPQSRRASLALFFVSRIRFYGRTTSPGAVSKQSTFKPIHQDLKRGASSSIK</sequence>
<dbReference type="AlphaFoldDB" id="A0A8X6JGY4"/>
<feature type="compositionally biased region" description="Polar residues" evidence="1">
    <location>
        <begin position="115"/>
        <end position="126"/>
    </location>
</feature>
<keyword evidence="3" id="KW-1185">Reference proteome</keyword>
<feature type="region of interest" description="Disordered" evidence="1">
    <location>
        <begin position="115"/>
        <end position="142"/>
    </location>
</feature>
<dbReference type="Proteomes" id="UP000887013">
    <property type="component" value="Unassembled WGS sequence"/>
</dbReference>